<organism evidence="2 3">
    <name type="scientific">Desulfosporosinus metallidurans</name>
    <dbReference type="NCBI Taxonomy" id="1888891"/>
    <lineage>
        <taxon>Bacteria</taxon>
        <taxon>Bacillati</taxon>
        <taxon>Bacillota</taxon>
        <taxon>Clostridia</taxon>
        <taxon>Eubacteriales</taxon>
        <taxon>Desulfitobacteriaceae</taxon>
        <taxon>Desulfosporosinus</taxon>
    </lineage>
</organism>
<feature type="region of interest" description="Disordered" evidence="1">
    <location>
        <begin position="1"/>
        <end position="24"/>
    </location>
</feature>
<name>A0A1Q8QXM5_9FIRM</name>
<accession>A0A1Q8QXM5</accession>
<protein>
    <submittedName>
        <fullName evidence="2">Uncharacterized protein</fullName>
    </submittedName>
</protein>
<keyword evidence="3" id="KW-1185">Reference proteome</keyword>
<dbReference type="STRING" id="1888891.DSOL_1946"/>
<proteinExistence type="predicted"/>
<feature type="compositionally biased region" description="Basic residues" evidence="1">
    <location>
        <begin position="1"/>
        <end position="12"/>
    </location>
</feature>
<reference evidence="2 3" key="1">
    <citation type="submission" date="2016-09" db="EMBL/GenBank/DDBJ databases">
        <title>Complete genome of Desulfosporosinus sp. OL.</title>
        <authorList>
            <person name="Mardanov A."/>
            <person name="Beletsky A."/>
            <person name="Panova A."/>
            <person name="Karnachuk O."/>
            <person name="Ravin N."/>
        </authorList>
    </citation>
    <scope>NUCLEOTIDE SEQUENCE [LARGE SCALE GENOMIC DNA]</scope>
    <source>
        <strain evidence="2 3">OL</strain>
    </source>
</reference>
<evidence type="ECO:0000256" key="1">
    <source>
        <dbReference type="SAM" id="MobiDB-lite"/>
    </source>
</evidence>
<comment type="caution">
    <text evidence="2">The sequence shown here is derived from an EMBL/GenBank/DDBJ whole genome shotgun (WGS) entry which is preliminary data.</text>
</comment>
<dbReference type="EMBL" id="MLBF01000011">
    <property type="protein sequence ID" value="OLN32073.1"/>
    <property type="molecule type" value="Genomic_DNA"/>
</dbReference>
<dbReference type="Proteomes" id="UP000186102">
    <property type="component" value="Unassembled WGS sequence"/>
</dbReference>
<gene>
    <name evidence="2" type="ORF">DSOL_1946</name>
</gene>
<dbReference type="AlphaFoldDB" id="A0A1Q8QXM5"/>
<evidence type="ECO:0000313" key="3">
    <source>
        <dbReference type="Proteomes" id="UP000186102"/>
    </source>
</evidence>
<sequence>MDGTFHVHRLGKRRDGSLASTRGSKRTVPFASLEQGVSLIGGEEIV</sequence>
<evidence type="ECO:0000313" key="2">
    <source>
        <dbReference type="EMBL" id="OLN32073.1"/>
    </source>
</evidence>